<dbReference type="GO" id="GO:0005524">
    <property type="term" value="F:ATP binding"/>
    <property type="evidence" value="ECO:0007669"/>
    <property type="project" value="UniProtKB-KW"/>
</dbReference>
<keyword evidence="3" id="KW-0597">Phosphoprotein</keyword>
<evidence type="ECO:0000256" key="5">
    <source>
        <dbReference type="ARBA" id="ARBA00023012"/>
    </source>
</evidence>
<dbReference type="Proteomes" id="UP001604335">
    <property type="component" value="Unassembled WGS sequence"/>
</dbReference>
<dbReference type="InterPro" id="IPR003594">
    <property type="entry name" value="HATPase_dom"/>
</dbReference>
<keyword evidence="7" id="KW-0067">ATP-binding</keyword>
<evidence type="ECO:0000313" key="8">
    <source>
        <dbReference type="Proteomes" id="UP001604335"/>
    </source>
</evidence>
<dbReference type="CDD" id="cd00082">
    <property type="entry name" value="HisKA"/>
    <property type="match status" value="1"/>
</dbReference>
<dbReference type="InterPro" id="IPR004358">
    <property type="entry name" value="Sig_transdc_His_kin-like_C"/>
</dbReference>
<dbReference type="SUPFAM" id="SSF55874">
    <property type="entry name" value="ATPase domain of HSP90 chaperone/DNA topoisomerase II/histidine kinase"/>
    <property type="match status" value="1"/>
</dbReference>
<protein>
    <recommendedName>
        <fullName evidence="2">histidine kinase</fullName>
        <ecNumber evidence="2">2.7.13.3</ecNumber>
    </recommendedName>
</protein>
<evidence type="ECO:0000256" key="4">
    <source>
        <dbReference type="ARBA" id="ARBA00022777"/>
    </source>
</evidence>
<dbReference type="SMART" id="SM00387">
    <property type="entry name" value="HATPase_c"/>
    <property type="match status" value="1"/>
</dbReference>
<comment type="catalytic activity">
    <reaction evidence="1">
        <text>ATP + protein L-histidine = ADP + protein N-phospho-L-histidine.</text>
        <dbReference type="EC" id="2.7.13.3"/>
    </reaction>
</comment>
<dbReference type="PROSITE" id="PS50109">
    <property type="entry name" value="HIS_KIN"/>
    <property type="match status" value="1"/>
</dbReference>
<dbReference type="PRINTS" id="PR00344">
    <property type="entry name" value="BCTRLSENSOR"/>
</dbReference>
<keyword evidence="4" id="KW-0808">Transferase</keyword>
<dbReference type="InterPro" id="IPR003661">
    <property type="entry name" value="HisK_dim/P_dom"/>
</dbReference>
<dbReference type="EMBL" id="JAZAQF010000001">
    <property type="protein sequence ID" value="MFG3816158.1"/>
    <property type="molecule type" value="Genomic_DNA"/>
</dbReference>
<accession>A0ABW7C5K6</accession>
<gene>
    <name evidence="7" type="ORF">VPK24_00795</name>
</gene>
<name>A0ABW7C5K6_9CYAN</name>
<keyword evidence="7" id="KW-0547">Nucleotide-binding</keyword>
<reference evidence="8" key="1">
    <citation type="journal article" date="2024" name="Algal Res.">
        <title>Biochemical, toxicological and genomic investigation of a high-biomass producing Limnothrix strain isolated from Italian shallow drinking water reservoir.</title>
        <authorList>
            <person name="Simonazzi M."/>
            <person name="Shishido T.K."/>
            <person name="Delbaje E."/>
            <person name="Wahlsten M."/>
            <person name="Fewer D.P."/>
            <person name="Sivonen K."/>
            <person name="Pezzolesi L."/>
            <person name="Pistocchi R."/>
        </authorList>
    </citation>
    <scope>NUCLEOTIDE SEQUENCE [LARGE SCALE GENOMIC DNA]</scope>
    <source>
        <strain evidence="8">LRLZ20PSL1</strain>
    </source>
</reference>
<dbReference type="InterPro" id="IPR036890">
    <property type="entry name" value="HATPase_C_sf"/>
</dbReference>
<dbReference type="SUPFAM" id="SSF47384">
    <property type="entry name" value="Homodimeric domain of signal transducing histidine kinase"/>
    <property type="match status" value="1"/>
</dbReference>
<dbReference type="RefSeq" id="WP_393009845.1">
    <property type="nucleotide sequence ID" value="NZ_JAZAQF010000001.1"/>
</dbReference>
<dbReference type="PANTHER" id="PTHR43065">
    <property type="entry name" value="SENSOR HISTIDINE KINASE"/>
    <property type="match status" value="1"/>
</dbReference>
<comment type="caution">
    <text evidence="7">The sequence shown here is derived from an EMBL/GenBank/DDBJ whole genome shotgun (WGS) entry which is preliminary data.</text>
</comment>
<keyword evidence="5" id="KW-0902">Two-component regulatory system</keyword>
<evidence type="ECO:0000256" key="2">
    <source>
        <dbReference type="ARBA" id="ARBA00012438"/>
    </source>
</evidence>
<dbReference type="InterPro" id="IPR005467">
    <property type="entry name" value="His_kinase_dom"/>
</dbReference>
<keyword evidence="8" id="KW-1185">Reference proteome</keyword>
<proteinExistence type="predicted"/>
<evidence type="ECO:0000259" key="6">
    <source>
        <dbReference type="PROSITE" id="PS50109"/>
    </source>
</evidence>
<keyword evidence="4" id="KW-0418">Kinase</keyword>
<dbReference type="Pfam" id="PF02518">
    <property type="entry name" value="HATPase_c"/>
    <property type="match status" value="1"/>
</dbReference>
<organism evidence="7 8">
    <name type="scientific">Limnothrix redekei LRLZ20PSL1</name>
    <dbReference type="NCBI Taxonomy" id="3112953"/>
    <lineage>
        <taxon>Bacteria</taxon>
        <taxon>Bacillati</taxon>
        <taxon>Cyanobacteriota</taxon>
        <taxon>Cyanophyceae</taxon>
        <taxon>Pseudanabaenales</taxon>
        <taxon>Pseudanabaenaceae</taxon>
        <taxon>Limnothrix</taxon>
    </lineage>
</organism>
<dbReference type="InterPro" id="IPR036097">
    <property type="entry name" value="HisK_dim/P_sf"/>
</dbReference>
<evidence type="ECO:0000313" key="7">
    <source>
        <dbReference type="EMBL" id="MFG3816158.1"/>
    </source>
</evidence>
<sequence length="478" mass="52831">MLATSTSTMAAPAVLPNLAASLNLESTLNDLCLSCFAMDLSQPGIELAQALEADPLLPGAVLLDRGAFAGLLSRRRFFKHLSRQYGPELFLHRPLRVMYQYAHVPLLVLSGSTLVVQAGRAALERSPDLLYEPLAVESQEGCYCLLDVHQLLVAQSQIHELAMQRIQEQTRAQVIQAEKMASLGRMVAGISHEIKNPVNFISGNVVYLTQYTRDLIELVTAYEALLPEIPETLQQLRSTMEFDFLREDLPKLIDSMAIGADKLKKTVAGLQSFSHVGSETFKAADLHDCIESTLIVLNNRLREGVEVIRTYGELPLVACQSGHLSQVFMNLLANAVDALLEVQNQIPPLERQRWQPTIMIRTQCMDELPADLAAIEPASIAAVEPRTMDVTGWVMVEIADNGPGIPEAIQTKIFETFFTTKPIGKGTGLGLAITHEIIARHGGHLRLRSPRWPETYPDRPFDLPGTSFEVWLPLTADL</sequence>
<dbReference type="Gene3D" id="3.30.565.10">
    <property type="entry name" value="Histidine kinase-like ATPase, C-terminal domain"/>
    <property type="match status" value="1"/>
</dbReference>
<feature type="domain" description="Histidine kinase" evidence="6">
    <location>
        <begin position="189"/>
        <end position="476"/>
    </location>
</feature>
<dbReference type="EC" id="2.7.13.3" evidence="2"/>
<dbReference type="PANTHER" id="PTHR43065:SF50">
    <property type="entry name" value="HISTIDINE KINASE"/>
    <property type="match status" value="1"/>
</dbReference>
<evidence type="ECO:0000256" key="1">
    <source>
        <dbReference type="ARBA" id="ARBA00000085"/>
    </source>
</evidence>
<evidence type="ECO:0000256" key="3">
    <source>
        <dbReference type="ARBA" id="ARBA00022553"/>
    </source>
</evidence>
<dbReference type="Gene3D" id="1.10.287.130">
    <property type="match status" value="1"/>
</dbReference>